<dbReference type="Proteomes" id="UP000241203">
    <property type="component" value="Unassembled WGS sequence"/>
</dbReference>
<evidence type="ECO:0000256" key="2">
    <source>
        <dbReference type="SAM" id="MobiDB-lite"/>
    </source>
</evidence>
<keyword evidence="4" id="KW-0489">Methyltransferase</keyword>
<dbReference type="RefSeq" id="WP_106562429.1">
    <property type="nucleotide sequence ID" value="NZ_PYAU01000001.1"/>
</dbReference>
<reference evidence="3 5" key="1">
    <citation type="submission" date="2018-03" db="EMBL/GenBank/DDBJ databases">
        <title>Genomic Encyclopedia of Archaeal and Bacterial Type Strains, Phase II (KMG-II): from individual species to whole genera.</title>
        <authorList>
            <person name="Goeker M."/>
        </authorList>
    </citation>
    <scope>NUCLEOTIDE SEQUENCE [LARGE SCALE GENOMIC DNA]</scope>
    <source>
        <strain evidence="3 5">DSM 21548</strain>
    </source>
</reference>
<dbReference type="GO" id="GO:0016811">
    <property type="term" value="F:hydrolase activity, acting on carbon-nitrogen (but not peptide) bonds, in linear amides"/>
    <property type="evidence" value="ECO:0007669"/>
    <property type="project" value="TreeGrafter"/>
</dbReference>
<dbReference type="EMBL" id="RZGY01000002">
    <property type="protein sequence ID" value="RUQ84597.1"/>
    <property type="molecule type" value="Genomic_DNA"/>
</dbReference>
<evidence type="ECO:0000313" key="6">
    <source>
        <dbReference type="Proteomes" id="UP000268291"/>
    </source>
</evidence>
<dbReference type="EMBL" id="PYAU01000001">
    <property type="protein sequence ID" value="PSL37269.1"/>
    <property type="molecule type" value="Genomic_DNA"/>
</dbReference>
<organism evidence="3 5">
    <name type="scientific">Labedella gwakjiensis</name>
    <dbReference type="NCBI Taxonomy" id="390269"/>
    <lineage>
        <taxon>Bacteria</taxon>
        <taxon>Bacillati</taxon>
        <taxon>Actinomycetota</taxon>
        <taxon>Actinomycetes</taxon>
        <taxon>Micrococcales</taxon>
        <taxon>Microbacteriaceae</taxon>
        <taxon>Labedella</taxon>
    </lineage>
</organism>
<proteinExistence type="predicted"/>
<dbReference type="CDD" id="cd02440">
    <property type="entry name" value="AdoMet_MTases"/>
    <property type="match status" value="1"/>
</dbReference>
<dbReference type="GO" id="GO:0032259">
    <property type="term" value="P:methylation"/>
    <property type="evidence" value="ECO:0007669"/>
    <property type="project" value="UniProtKB-KW"/>
</dbReference>
<comment type="caution">
    <text evidence="3">The sequence shown here is derived from an EMBL/GenBank/DDBJ whole genome shotgun (WGS) entry which is preliminary data.</text>
</comment>
<dbReference type="GO" id="GO:0016137">
    <property type="term" value="P:glycoside metabolic process"/>
    <property type="evidence" value="ECO:0007669"/>
    <property type="project" value="UniProtKB-ARBA"/>
</dbReference>
<dbReference type="Gene3D" id="3.40.50.150">
    <property type="entry name" value="Vaccinia Virus protein VP39"/>
    <property type="match status" value="1"/>
</dbReference>
<feature type="region of interest" description="Disordered" evidence="2">
    <location>
        <begin position="253"/>
        <end position="274"/>
    </location>
</feature>
<evidence type="ECO:0000313" key="4">
    <source>
        <dbReference type="EMBL" id="RUQ84597.1"/>
    </source>
</evidence>
<dbReference type="PANTHER" id="PTHR12993:SF29">
    <property type="entry name" value="BLR3841 PROTEIN"/>
    <property type="match status" value="1"/>
</dbReference>
<dbReference type="Pfam" id="PF02585">
    <property type="entry name" value="PIG-L"/>
    <property type="match status" value="1"/>
</dbReference>
<dbReference type="GO" id="GO:0008168">
    <property type="term" value="F:methyltransferase activity"/>
    <property type="evidence" value="ECO:0007669"/>
    <property type="project" value="UniProtKB-KW"/>
</dbReference>
<keyword evidence="4" id="KW-0808">Transferase</keyword>
<gene>
    <name evidence="3" type="ORF">CLV49_0876</name>
    <name evidence="4" type="ORF">ELQ93_13400</name>
</gene>
<accession>A0A2P8GTI1</accession>
<sequence length="461" mass="50725">MIDFDHRDPGTDPAEWDTRLAQLDVPAWDGWADATRMVVVTPHPDDESLAVGGLIALAHARGIPVEVLLVTIGENSHPESPTHSTSELALVRAAEFRAALRVLNPDAAHRALGVPDGGSGTHEREIEDAIARAVSFAGARPLIVAPWRGDGHHDHRVAGEAAARVAERTGAHLAEYPIWLWHWADPADDSLPWSSAARVDLDGDASYAKQLAMDAYRSQTEPLSPAAGDEAIVDERHLRHFLRSSEVLFLTPSPERAHHSSDDTTESRSRDSFEEFYERRPGGWDFTSWYEARKRDVLLAALPRERFRRTLELGCATGVLTARLAERSDATVGVDIAEAPLQEARWNAPTATFERLTVPDEWPDGAFDLVVLSEVGYYLSAADLERTVDRALDSLSDDGVFVACHWRHPDEDAVTDAADVHERIAARWPGRRSVHHAEDDILVDVFVRDGQPSIAANAGLV</sequence>
<evidence type="ECO:0000313" key="5">
    <source>
        <dbReference type="Proteomes" id="UP000241203"/>
    </source>
</evidence>
<dbReference type="AlphaFoldDB" id="A0A2P8GTI1"/>
<dbReference type="PANTHER" id="PTHR12993">
    <property type="entry name" value="N-ACETYLGLUCOSAMINYL-PHOSPHATIDYLINOSITOL DE-N-ACETYLASE-RELATED"/>
    <property type="match status" value="1"/>
</dbReference>
<protein>
    <submittedName>
        <fullName evidence="3">LmbE family N-acetylglucosaminyl deacetylase</fullName>
    </submittedName>
    <submittedName>
        <fullName evidence="4">Methyltransferase domain-containing protein</fullName>
    </submittedName>
</protein>
<dbReference type="InterPro" id="IPR024078">
    <property type="entry name" value="LmbE-like_dom_sf"/>
</dbReference>
<keyword evidence="6" id="KW-1185">Reference proteome</keyword>
<evidence type="ECO:0000256" key="1">
    <source>
        <dbReference type="ARBA" id="ARBA00022833"/>
    </source>
</evidence>
<dbReference type="Gene3D" id="3.40.50.10320">
    <property type="entry name" value="LmbE-like"/>
    <property type="match status" value="1"/>
</dbReference>
<dbReference type="SUPFAM" id="SSF53335">
    <property type="entry name" value="S-adenosyl-L-methionine-dependent methyltransferases"/>
    <property type="match status" value="1"/>
</dbReference>
<keyword evidence="1" id="KW-0862">Zinc</keyword>
<dbReference type="Pfam" id="PF13489">
    <property type="entry name" value="Methyltransf_23"/>
    <property type="match status" value="1"/>
</dbReference>
<dbReference type="InterPro" id="IPR003737">
    <property type="entry name" value="GlcNAc_PI_deacetylase-related"/>
</dbReference>
<dbReference type="Proteomes" id="UP000268291">
    <property type="component" value="Unassembled WGS sequence"/>
</dbReference>
<name>A0A2P8GTI1_9MICO</name>
<dbReference type="SUPFAM" id="SSF102588">
    <property type="entry name" value="LmbE-like"/>
    <property type="match status" value="1"/>
</dbReference>
<feature type="compositionally biased region" description="Basic and acidic residues" evidence="2">
    <location>
        <begin position="255"/>
        <end position="274"/>
    </location>
</feature>
<reference evidence="4 6" key="2">
    <citation type="submission" date="2018-12" db="EMBL/GenBank/DDBJ databases">
        <authorList>
            <person name="hu s."/>
            <person name="Xu Y."/>
            <person name="Xu B."/>
            <person name="Li F."/>
        </authorList>
    </citation>
    <scope>NUCLEOTIDE SEQUENCE [LARGE SCALE GENOMIC DNA]</scope>
    <source>
        <strain evidence="4 6">KSW2-17</strain>
    </source>
</reference>
<evidence type="ECO:0000313" key="3">
    <source>
        <dbReference type="EMBL" id="PSL37269.1"/>
    </source>
</evidence>
<dbReference type="InterPro" id="IPR029063">
    <property type="entry name" value="SAM-dependent_MTases_sf"/>
</dbReference>
<dbReference type="OrthoDB" id="116799at2"/>